<reference evidence="6" key="1">
    <citation type="submission" date="2021-10" db="EMBL/GenBank/DDBJ databases">
        <title>Tropical sea cucumber genome reveals ecological adaptation and Cuvierian tubules defense mechanism.</title>
        <authorList>
            <person name="Chen T."/>
        </authorList>
    </citation>
    <scope>NUCLEOTIDE SEQUENCE</scope>
    <source>
        <strain evidence="6">Nanhai2018</strain>
        <tissue evidence="6">Muscle</tissue>
    </source>
</reference>
<keyword evidence="1" id="KW-0479">Metal-binding</keyword>
<protein>
    <recommendedName>
        <fullName evidence="5">RING-type domain-containing protein</fullName>
    </recommendedName>
</protein>
<dbReference type="Gene3D" id="3.30.40.10">
    <property type="entry name" value="Zinc/RING finger domain, C3HC4 (zinc finger)"/>
    <property type="match status" value="1"/>
</dbReference>
<evidence type="ECO:0000256" key="4">
    <source>
        <dbReference type="PROSITE-ProRule" id="PRU00175"/>
    </source>
</evidence>
<dbReference type="EMBL" id="JAIZAY010000189">
    <property type="protein sequence ID" value="KAJ8018789.1"/>
    <property type="molecule type" value="Genomic_DNA"/>
</dbReference>
<dbReference type="InterPro" id="IPR013083">
    <property type="entry name" value="Znf_RING/FYVE/PHD"/>
</dbReference>
<dbReference type="AlphaFoldDB" id="A0A9Q0YC64"/>
<dbReference type="OrthoDB" id="6779785at2759"/>
<keyword evidence="3" id="KW-0862">Zinc</keyword>
<dbReference type="GO" id="GO:0016567">
    <property type="term" value="P:protein ubiquitination"/>
    <property type="evidence" value="ECO:0007669"/>
    <property type="project" value="TreeGrafter"/>
</dbReference>
<evidence type="ECO:0000256" key="3">
    <source>
        <dbReference type="ARBA" id="ARBA00022833"/>
    </source>
</evidence>
<dbReference type="PROSITE" id="PS00518">
    <property type="entry name" value="ZF_RING_1"/>
    <property type="match status" value="1"/>
</dbReference>
<feature type="domain" description="RING-type" evidence="5">
    <location>
        <begin position="357"/>
        <end position="393"/>
    </location>
</feature>
<dbReference type="InterPro" id="IPR001841">
    <property type="entry name" value="Znf_RING"/>
</dbReference>
<evidence type="ECO:0000313" key="7">
    <source>
        <dbReference type="Proteomes" id="UP001152320"/>
    </source>
</evidence>
<sequence length="404" mass="44355">MSRSELSAGENIGVGDVWGEISRRNGWMGAVRVGTLYNDMKLPTHFFLKYFDKDWDQWVDISGNFKLEGKIKIEIGEDLQNISEYCDVVLIVRLKRGLGHVPARTLQVDHQQERKKKSVVKVQVGWSNYRNKTRSYSQVKSNSGGGVVSLQVARDVHYTELKNKAIDTFFPSGNSKFFGSKEAFHFFLGNNRGQAYESDRFNVDELFQEAGSKARVYLYSKLKSYDPIELTSSDEESLPEIRLAGNSDASLMETKVERESKLAAVLSKHEPSVLSLNVMPSTVHANVSTPQPEEPVTIPLLPSTATASTSQEPAVTAISLLSAATTAINAGSTPCQETATTSSGTPTVSFKASSGICEICADRPKDCFFIPCGHTLCMPCAVHLESEGCPYCKGVVEKIGSLFP</sequence>
<comment type="caution">
    <text evidence="6">The sequence shown here is derived from an EMBL/GenBank/DDBJ whole genome shotgun (WGS) entry which is preliminary data.</text>
</comment>
<dbReference type="GO" id="GO:0008270">
    <property type="term" value="F:zinc ion binding"/>
    <property type="evidence" value="ECO:0007669"/>
    <property type="project" value="UniProtKB-KW"/>
</dbReference>
<name>A0A9Q0YC64_HOLLE</name>
<dbReference type="PANTHER" id="PTHR46858">
    <property type="entry name" value="OS05G0521000 PROTEIN"/>
    <property type="match status" value="1"/>
</dbReference>
<dbReference type="GO" id="GO:0061630">
    <property type="term" value="F:ubiquitin protein ligase activity"/>
    <property type="evidence" value="ECO:0007669"/>
    <property type="project" value="TreeGrafter"/>
</dbReference>
<dbReference type="PANTHER" id="PTHR46858:SF5">
    <property type="entry name" value="E3 UBIQUITIN-PROTEIN LIGASE APD1-RELATED"/>
    <property type="match status" value="1"/>
</dbReference>
<dbReference type="InterPro" id="IPR017907">
    <property type="entry name" value="Znf_RING_CS"/>
</dbReference>
<dbReference type="Proteomes" id="UP001152320">
    <property type="component" value="Unassembled WGS sequence"/>
</dbReference>
<dbReference type="SUPFAM" id="SSF57850">
    <property type="entry name" value="RING/U-box"/>
    <property type="match status" value="1"/>
</dbReference>
<evidence type="ECO:0000256" key="2">
    <source>
        <dbReference type="ARBA" id="ARBA00022771"/>
    </source>
</evidence>
<dbReference type="PROSITE" id="PS50089">
    <property type="entry name" value="ZF_RING_2"/>
    <property type="match status" value="1"/>
</dbReference>
<gene>
    <name evidence="6" type="ORF">HOLleu_43026</name>
</gene>
<evidence type="ECO:0000256" key="1">
    <source>
        <dbReference type="ARBA" id="ARBA00022723"/>
    </source>
</evidence>
<accession>A0A9Q0YC64</accession>
<keyword evidence="7" id="KW-1185">Reference proteome</keyword>
<proteinExistence type="predicted"/>
<dbReference type="Pfam" id="PF13920">
    <property type="entry name" value="zf-C3HC4_3"/>
    <property type="match status" value="1"/>
</dbReference>
<evidence type="ECO:0000259" key="5">
    <source>
        <dbReference type="PROSITE" id="PS50089"/>
    </source>
</evidence>
<organism evidence="6 7">
    <name type="scientific">Holothuria leucospilota</name>
    <name type="common">Black long sea cucumber</name>
    <name type="synonym">Mertensiothuria leucospilota</name>
    <dbReference type="NCBI Taxonomy" id="206669"/>
    <lineage>
        <taxon>Eukaryota</taxon>
        <taxon>Metazoa</taxon>
        <taxon>Echinodermata</taxon>
        <taxon>Eleutherozoa</taxon>
        <taxon>Echinozoa</taxon>
        <taxon>Holothuroidea</taxon>
        <taxon>Aspidochirotacea</taxon>
        <taxon>Aspidochirotida</taxon>
        <taxon>Holothuriidae</taxon>
        <taxon>Holothuria</taxon>
    </lineage>
</organism>
<keyword evidence="2 4" id="KW-0863">Zinc-finger</keyword>
<evidence type="ECO:0000313" key="6">
    <source>
        <dbReference type="EMBL" id="KAJ8018789.1"/>
    </source>
</evidence>